<comment type="caution">
    <text evidence="9">The sequence shown here is derived from an EMBL/GenBank/DDBJ whole genome shotgun (WGS) entry which is preliminary data.</text>
</comment>
<keyword evidence="3 6" id="KW-0812">Transmembrane</keyword>
<sequence length="287" mass="33054">MKGKLQFLVISACFSIMMCRFHFHPFLIFTTIIFLIFLFIKKKQSLFLLSLATILLFIFVYSFTEHLNKSALNQGLYTVNGIFSSIPIIDGNQFRGYIETSHGEKLTIFYIINSLEEKQALYKINPGTVCRFTGVLEMPKSPTMPNAFDYKQYLHDQHIHWQYQIDEIEQCKGGKKDWLFFLLEIRKNGLSFIEKHFPNSSVGIVQALIFGERNLIDKDLDMAYQELGIVHLLAISGSHIGLLASGFYYILIYCGITHERARIILIVLLPIYMILTGATHLSLEHPL</sequence>
<feature type="transmembrane region" description="Helical" evidence="6">
    <location>
        <begin position="263"/>
        <end position="283"/>
    </location>
</feature>
<dbReference type="InterPro" id="IPR025405">
    <property type="entry name" value="DUF4131"/>
</dbReference>
<dbReference type="InterPro" id="IPR004477">
    <property type="entry name" value="ComEC_N"/>
</dbReference>
<keyword evidence="2" id="KW-1003">Cell membrane</keyword>
<feature type="transmembrane region" description="Helical" evidence="6">
    <location>
        <begin position="21"/>
        <end position="40"/>
    </location>
</feature>
<feature type="domain" description="DUF4131" evidence="8">
    <location>
        <begin position="26"/>
        <end position="169"/>
    </location>
</feature>
<evidence type="ECO:0000259" key="8">
    <source>
        <dbReference type="Pfam" id="PF13567"/>
    </source>
</evidence>
<dbReference type="PANTHER" id="PTHR30619:SF1">
    <property type="entry name" value="RECOMBINATION PROTEIN 2"/>
    <property type="match status" value="1"/>
</dbReference>
<reference evidence="9 10" key="1">
    <citation type="submission" date="2021-03" db="EMBL/GenBank/DDBJ databases">
        <title>Whole genome sequence of Metabacillus bambusae BG109.</title>
        <authorList>
            <person name="Jeong J.W."/>
        </authorList>
    </citation>
    <scope>NUCLEOTIDE SEQUENCE [LARGE SCALE GENOMIC DNA]</scope>
    <source>
        <strain evidence="9 10">BG109</strain>
    </source>
</reference>
<feature type="transmembrane region" description="Helical" evidence="6">
    <location>
        <begin position="46"/>
        <end position="64"/>
    </location>
</feature>
<proteinExistence type="predicted"/>
<dbReference type="Proteomes" id="UP000663981">
    <property type="component" value="Unassembled WGS sequence"/>
</dbReference>
<name>A0ABS3N2H5_9BACI</name>
<accession>A0ABS3N2H5</accession>
<comment type="subcellular location">
    <subcellularLocation>
        <location evidence="1">Cell membrane</location>
        <topology evidence="1">Multi-pass membrane protein</topology>
    </subcellularLocation>
</comment>
<protein>
    <submittedName>
        <fullName evidence="9">ComEC/Rec2 family competence protein</fullName>
    </submittedName>
</protein>
<keyword evidence="10" id="KW-1185">Reference proteome</keyword>
<evidence type="ECO:0000313" key="10">
    <source>
        <dbReference type="Proteomes" id="UP000663981"/>
    </source>
</evidence>
<keyword evidence="4 6" id="KW-1133">Transmembrane helix</keyword>
<dbReference type="PANTHER" id="PTHR30619">
    <property type="entry name" value="DNA INTERNALIZATION/COMPETENCE PROTEIN COMEC/REC2"/>
    <property type="match status" value="1"/>
</dbReference>
<dbReference type="Pfam" id="PF03772">
    <property type="entry name" value="Competence"/>
    <property type="match status" value="1"/>
</dbReference>
<dbReference type="EMBL" id="JAGDEL010000007">
    <property type="protein sequence ID" value="MBO1512245.1"/>
    <property type="molecule type" value="Genomic_DNA"/>
</dbReference>
<evidence type="ECO:0000256" key="4">
    <source>
        <dbReference type="ARBA" id="ARBA00022989"/>
    </source>
</evidence>
<feature type="domain" description="ComEC/Rec2-related protein" evidence="7">
    <location>
        <begin position="208"/>
        <end position="279"/>
    </location>
</feature>
<evidence type="ECO:0000256" key="3">
    <source>
        <dbReference type="ARBA" id="ARBA00022692"/>
    </source>
</evidence>
<gene>
    <name evidence="9" type="ORF">I7822_11265</name>
</gene>
<keyword evidence="5 6" id="KW-0472">Membrane</keyword>
<dbReference type="InterPro" id="IPR052159">
    <property type="entry name" value="Competence_DNA_uptake"/>
</dbReference>
<evidence type="ECO:0000256" key="5">
    <source>
        <dbReference type="ARBA" id="ARBA00023136"/>
    </source>
</evidence>
<evidence type="ECO:0000256" key="1">
    <source>
        <dbReference type="ARBA" id="ARBA00004651"/>
    </source>
</evidence>
<evidence type="ECO:0000259" key="7">
    <source>
        <dbReference type="Pfam" id="PF03772"/>
    </source>
</evidence>
<evidence type="ECO:0000256" key="6">
    <source>
        <dbReference type="SAM" id="Phobius"/>
    </source>
</evidence>
<organism evidence="9 10">
    <name type="scientific">Metabacillus bambusae</name>
    <dbReference type="NCBI Taxonomy" id="2795218"/>
    <lineage>
        <taxon>Bacteria</taxon>
        <taxon>Bacillati</taxon>
        <taxon>Bacillota</taxon>
        <taxon>Bacilli</taxon>
        <taxon>Bacillales</taxon>
        <taxon>Bacillaceae</taxon>
        <taxon>Metabacillus</taxon>
    </lineage>
</organism>
<evidence type="ECO:0000313" key="9">
    <source>
        <dbReference type="EMBL" id="MBO1512245.1"/>
    </source>
</evidence>
<evidence type="ECO:0000256" key="2">
    <source>
        <dbReference type="ARBA" id="ARBA00022475"/>
    </source>
</evidence>
<feature type="transmembrane region" description="Helical" evidence="6">
    <location>
        <begin position="228"/>
        <end position="251"/>
    </location>
</feature>
<dbReference type="Pfam" id="PF13567">
    <property type="entry name" value="DUF4131"/>
    <property type="match status" value="1"/>
</dbReference>
<dbReference type="RefSeq" id="WP_207978117.1">
    <property type="nucleotide sequence ID" value="NZ_JAGDEL010000007.1"/>
</dbReference>